<dbReference type="PANTHER" id="PTHR30537:SF1">
    <property type="entry name" value="HTH-TYPE TRANSCRIPTIONAL REGULATOR PGRR"/>
    <property type="match status" value="1"/>
</dbReference>
<dbReference type="PROSITE" id="PS50931">
    <property type="entry name" value="HTH_LYSR"/>
    <property type="match status" value="1"/>
</dbReference>
<dbReference type="RefSeq" id="WP_065832172.1">
    <property type="nucleotide sequence ID" value="NZ_LGSI01000020.1"/>
</dbReference>
<sequence length="310" mass="34035">MNQLPLSLAELSALTLIVAHRSFRKAADELGLSASTLSHMMRTLEANLGVRLLNRTTRSVAPTAAGERLVTRLAPMLREFELAVEEVNQFRDLPGGTLRISASEPAARFLLESILPAFLSRFPQMAVDLVTDGRLVDIVADGFDAGIRLGESVPQDMIAVSLGADTRFLALASPTYLQEHPAPLTPDDLRRHQCICIRLPSGKPYRWEFEKHGQSLTLDVSGTLTLDNAEIMADAAARGLGIAYVPEQTAAWYLAKKQLVKVLEDWCPEIPGLFLYYPGHRHVPRGLRAFIEVIRDVGQGMSLETAGQAE</sequence>
<evidence type="ECO:0000256" key="3">
    <source>
        <dbReference type="ARBA" id="ARBA00023125"/>
    </source>
</evidence>
<comment type="similarity">
    <text evidence="1">Belongs to the LysR transcriptional regulatory family.</text>
</comment>
<reference evidence="6 7" key="1">
    <citation type="submission" date="2015-07" db="EMBL/GenBank/DDBJ databases">
        <title>Draft genome sequence of a diazotrophic, plant growth-promoting rhizobacterium of the Pseudomonas syringae complex.</title>
        <authorList>
            <person name="Patten C.L."/>
            <person name="Jeong H."/>
        </authorList>
    </citation>
    <scope>NUCLEOTIDE SEQUENCE [LARGE SCALE GENOMIC DNA]</scope>
    <source>
        <strain evidence="6 7">GR12-2</strain>
    </source>
</reference>
<dbReference type="OrthoDB" id="9813056at2"/>
<name>A0A1C7ZC77_PSESX</name>
<dbReference type="Gene3D" id="3.40.190.290">
    <property type="match status" value="1"/>
</dbReference>
<dbReference type="InterPro" id="IPR000847">
    <property type="entry name" value="LysR_HTH_N"/>
</dbReference>
<accession>A0A1C7ZC77</accession>
<dbReference type="InterPro" id="IPR036390">
    <property type="entry name" value="WH_DNA-bd_sf"/>
</dbReference>
<dbReference type="CDD" id="cd08474">
    <property type="entry name" value="PBP2_CrgA_like_5"/>
    <property type="match status" value="1"/>
</dbReference>
<dbReference type="PATRIC" id="fig|317.243.peg.3998"/>
<organism evidence="6 7">
    <name type="scientific">Pseudomonas syringae</name>
    <dbReference type="NCBI Taxonomy" id="317"/>
    <lineage>
        <taxon>Bacteria</taxon>
        <taxon>Pseudomonadati</taxon>
        <taxon>Pseudomonadota</taxon>
        <taxon>Gammaproteobacteria</taxon>
        <taxon>Pseudomonadales</taxon>
        <taxon>Pseudomonadaceae</taxon>
        <taxon>Pseudomonas</taxon>
    </lineage>
</organism>
<evidence type="ECO:0000313" key="7">
    <source>
        <dbReference type="Proteomes" id="UP000093104"/>
    </source>
</evidence>
<evidence type="ECO:0000256" key="4">
    <source>
        <dbReference type="ARBA" id="ARBA00023163"/>
    </source>
</evidence>
<dbReference type="InterPro" id="IPR036388">
    <property type="entry name" value="WH-like_DNA-bd_sf"/>
</dbReference>
<keyword evidence="4" id="KW-0804">Transcription</keyword>
<dbReference type="PANTHER" id="PTHR30537">
    <property type="entry name" value="HTH-TYPE TRANSCRIPTIONAL REGULATOR"/>
    <property type="match status" value="1"/>
</dbReference>
<evidence type="ECO:0000256" key="2">
    <source>
        <dbReference type="ARBA" id="ARBA00023015"/>
    </source>
</evidence>
<dbReference type="Pfam" id="PF03466">
    <property type="entry name" value="LysR_substrate"/>
    <property type="match status" value="1"/>
</dbReference>
<evidence type="ECO:0000256" key="1">
    <source>
        <dbReference type="ARBA" id="ARBA00009437"/>
    </source>
</evidence>
<dbReference type="EMBL" id="LGSI01000020">
    <property type="protein sequence ID" value="OCR25915.1"/>
    <property type="molecule type" value="Genomic_DNA"/>
</dbReference>
<evidence type="ECO:0000313" key="6">
    <source>
        <dbReference type="EMBL" id="OCR25915.1"/>
    </source>
</evidence>
<dbReference type="AlphaFoldDB" id="A0A1C7ZC77"/>
<keyword evidence="3" id="KW-0238">DNA-binding</keyword>
<proteinExistence type="inferred from homology"/>
<dbReference type="Pfam" id="PF00126">
    <property type="entry name" value="HTH_1"/>
    <property type="match status" value="1"/>
</dbReference>
<dbReference type="InterPro" id="IPR058163">
    <property type="entry name" value="LysR-type_TF_proteobact-type"/>
</dbReference>
<evidence type="ECO:0000259" key="5">
    <source>
        <dbReference type="PROSITE" id="PS50931"/>
    </source>
</evidence>
<dbReference type="GO" id="GO:0003700">
    <property type="term" value="F:DNA-binding transcription factor activity"/>
    <property type="evidence" value="ECO:0007669"/>
    <property type="project" value="InterPro"/>
</dbReference>
<dbReference type="InterPro" id="IPR005119">
    <property type="entry name" value="LysR_subst-bd"/>
</dbReference>
<gene>
    <name evidence="6" type="ORF">AFK24_04895</name>
</gene>
<dbReference type="GO" id="GO:0043565">
    <property type="term" value="F:sequence-specific DNA binding"/>
    <property type="evidence" value="ECO:0007669"/>
    <property type="project" value="TreeGrafter"/>
</dbReference>
<feature type="domain" description="HTH lysR-type" evidence="5">
    <location>
        <begin position="6"/>
        <end position="63"/>
    </location>
</feature>
<dbReference type="FunFam" id="1.10.10.10:FF:000001">
    <property type="entry name" value="LysR family transcriptional regulator"/>
    <property type="match status" value="1"/>
</dbReference>
<dbReference type="SUPFAM" id="SSF46785">
    <property type="entry name" value="Winged helix' DNA-binding domain"/>
    <property type="match status" value="1"/>
</dbReference>
<dbReference type="SUPFAM" id="SSF53850">
    <property type="entry name" value="Periplasmic binding protein-like II"/>
    <property type="match status" value="1"/>
</dbReference>
<protein>
    <submittedName>
        <fullName evidence="6">LysR family transcriptional regulator</fullName>
    </submittedName>
</protein>
<dbReference type="Proteomes" id="UP000093104">
    <property type="component" value="Unassembled WGS sequence"/>
</dbReference>
<comment type="caution">
    <text evidence="6">The sequence shown here is derived from an EMBL/GenBank/DDBJ whole genome shotgun (WGS) entry which is preliminary data.</text>
</comment>
<dbReference type="GO" id="GO:0006351">
    <property type="term" value="P:DNA-templated transcription"/>
    <property type="evidence" value="ECO:0007669"/>
    <property type="project" value="TreeGrafter"/>
</dbReference>
<dbReference type="Gene3D" id="1.10.10.10">
    <property type="entry name" value="Winged helix-like DNA-binding domain superfamily/Winged helix DNA-binding domain"/>
    <property type="match status" value="1"/>
</dbReference>
<keyword evidence="2" id="KW-0805">Transcription regulation</keyword>